<comment type="caution">
    <text evidence="1">The sequence shown here is derived from an EMBL/GenBank/DDBJ whole genome shotgun (WGS) entry which is preliminary data.</text>
</comment>
<dbReference type="AlphaFoldDB" id="A0AB74HIR2"/>
<evidence type="ECO:0008006" key="3">
    <source>
        <dbReference type="Google" id="ProtNLM"/>
    </source>
</evidence>
<evidence type="ECO:0000313" key="2">
    <source>
        <dbReference type="Proteomes" id="UP000293137"/>
    </source>
</evidence>
<dbReference type="RefSeq" id="WP_118088591.1">
    <property type="nucleotide sequence ID" value="NZ_BNHD01000001.1"/>
</dbReference>
<reference evidence="1 2" key="1">
    <citation type="journal article" date="2018" name="Sci. Rep.">
        <title>Genomic diversity and distribution of Bifidobacterium longum subsp. longum across the human lifespan.</title>
        <authorList>
            <person name="Odamaki T."/>
            <person name="Bottacini F."/>
            <person name="Kato K."/>
            <person name="Mitsuyama E."/>
            <person name="Yoshida K."/>
            <person name="Horigome A."/>
            <person name="Xiao J.Z."/>
            <person name="van Sinderen D."/>
        </authorList>
    </citation>
    <scope>NUCLEOTIDE SEQUENCE [LARGE SCALE GENOMIC DNA]</scope>
    <source>
        <strain evidence="1 2">MCC10118</strain>
    </source>
</reference>
<name>A0AB74HIR2_BIFLL</name>
<evidence type="ECO:0000313" key="1">
    <source>
        <dbReference type="EMBL" id="TCF71582.1"/>
    </source>
</evidence>
<dbReference type="Proteomes" id="UP000293137">
    <property type="component" value="Unassembled WGS sequence"/>
</dbReference>
<sequence>MIERHTEDNIADRPQFLDVSDLQALFGVGRSKARLMMDALPSIRVGSKDYITVTALSTFIVENDGIPIKWPKRRRK</sequence>
<proteinExistence type="predicted"/>
<accession>A0AB74HIR2</accession>
<protein>
    <recommendedName>
        <fullName evidence="3">DNA-binding protein</fullName>
    </recommendedName>
</protein>
<organism evidence="1 2">
    <name type="scientific">Bifidobacterium longum subsp. longum</name>
    <dbReference type="NCBI Taxonomy" id="1679"/>
    <lineage>
        <taxon>Bacteria</taxon>
        <taxon>Bacillati</taxon>
        <taxon>Actinomycetota</taxon>
        <taxon>Actinomycetes</taxon>
        <taxon>Bifidobacteriales</taxon>
        <taxon>Bifidobacteriaceae</taxon>
        <taxon>Bifidobacterium</taxon>
    </lineage>
</organism>
<dbReference type="EMBL" id="SHTH01000001">
    <property type="protein sequence ID" value="TCF71582.1"/>
    <property type="molecule type" value="Genomic_DNA"/>
</dbReference>
<gene>
    <name evidence="1" type="ORF">MCC10118_0003</name>
</gene>